<feature type="domain" description="HTH hxlR-type" evidence="4">
    <location>
        <begin position="11"/>
        <end position="113"/>
    </location>
</feature>
<keyword evidence="2" id="KW-0238">DNA-binding</keyword>
<name>A0ABZ3IHY0_9FIRM</name>
<dbReference type="Proteomes" id="UP000216752">
    <property type="component" value="Chromosome"/>
</dbReference>
<dbReference type="PROSITE" id="PS51118">
    <property type="entry name" value="HTH_HXLR"/>
    <property type="match status" value="1"/>
</dbReference>
<evidence type="ECO:0000256" key="2">
    <source>
        <dbReference type="ARBA" id="ARBA00023125"/>
    </source>
</evidence>
<dbReference type="InterPro" id="IPR036388">
    <property type="entry name" value="WH-like_DNA-bd_sf"/>
</dbReference>
<reference evidence="5" key="1">
    <citation type="submission" date="2024-05" db="EMBL/GenBank/DDBJ databases">
        <title>Isolation and characterization of Sporomusa carbonis sp. nov., a carboxydotrophic hydrogenogen in the genus of Sporomusa isolated from a charcoal burning pile.</title>
        <authorList>
            <person name="Boeer T."/>
            <person name="Rosenbaum F."/>
            <person name="Eysell L."/>
            <person name="Mueller V."/>
            <person name="Daniel R."/>
            <person name="Poehlein A."/>
        </authorList>
    </citation>
    <scope>NUCLEOTIDE SEQUENCE [LARGE SCALE GENOMIC DNA]</scope>
    <source>
        <strain evidence="5">DSM 10669</strain>
    </source>
</reference>
<dbReference type="Gene3D" id="1.10.10.10">
    <property type="entry name" value="Winged helix-like DNA-binding domain superfamily/Winged helix DNA-binding domain"/>
    <property type="match status" value="1"/>
</dbReference>
<accession>A0ABZ3IHY0</accession>
<dbReference type="InterPro" id="IPR011991">
    <property type="entry name" value="ArsR-like_HTH"/>
</dbReference>
<dbReference type="InterPro" id="IPR036390">
    <property type="entry name" value="WH_DNA-bd_sf"/>
</dbReference>
<dbReference type="PANTHER" id="PTHR33204">
    <property type="entry name" value="TRANSCRIPTIONAL REGULATOR, MARR FAMILY"/>
    <property type="match status" value="1"/>
</dbReference>
<keyword evidence="1" id="KW-0805">Transcription regulation</keyword>
<dbReference type="InterPro" id="IPR002577">
    <property type="entry name" value="HTH_HxlR"/>
</dbReference>
<keyword evidence="3" id="KW-0804">Transcription</keyword>
<dbReference type="EMBL" id="CP155573">
    <property type="protein sequence ID" value="XFO65018.1"/>
    <property type="molecule type" value="Genomic_DNA"/>
</dbReference>
<keyword evidence="6" id="KW-1185">Reference proteome</keyword>
<sequence length="118" mass="13701">MSKSQSQNWICPVTAANMAVAQRLVAGKWKFVILWRLSDGTKRFNELQKMLPISQGILTQQLRELERDGIVHREVYREIPPKVEYSLTDIGQGFVPILDDVLKWVKSYNERKTKADRV</sequence>
<dbReference type="RefSeq" id="WP_094606708.1">
    <property type="nucleotide sequence ID" value="NZ_CP155573.1"/>
</dbReference>
<gene>
    <name evidence="5" type="ORF">SPSIL_011270</name>
</gene>
<dbReference type="PANTHER" id="PTHR33204:SF29">
    <property type="entry name" value="TRANSCRIPTIONAL REGULATOR"/>
    <property type="match status" value="1"/>
</dbReference>
<organism evidence="5 6">
    <name type="scientific">Sporomusa silvacetica DSM 10669</name>
    <dbReference type="NCBI Taxonomy" id="1123289"/>
    <lineage>
        <taxon>Bacteria</taxon>
        <taxon>Bacillati</taxon>
        <taxon>Bacillota</taxon>
        <taxon>Negativicutes</taxon>
        <taxon>Selenomonadales</taxon>
        <taxon>Sporomusaceae</taxon>
        <taxon>Sporomusa</taxon>
    </lineage>
</organism>
<dbReference type="Pfam" id="PF01638">
    <property type="entry name" value="HxlR"/>
    <property type="match status" value="1"/>
</dbReference>
<evidence type="ECO:0000256" key="1">
    <source>
        <dbReference type="ARBA" id="ARBA00023015"/>
    </source>
</evidence>
<proteinExistence type="predicted"/>
<dbReference type="SUPFAM" id="SSF46785">
    <property type="entry name" value="Winged helix' DNA-binding domain"/>
    <property type="match status" value="1"/>
</dbReference>
<evidence type="ECO:0000313" key="5">
    <source>
        <dbReference type="EMBL" id="XFO65018.1"/>
    </source>
</evidence>
<evidence type="ECO:0000313" key="6">
    <source>
        <dbReference type="Proteomes" id="UP000216752"/>
    </source>
</evidence>
<protein>
    <recommendedName>
        <fullName evidence="4">HTH hxlR-type domain-containing protein</fullName>
    </recommendedName>
</protein>
<evidence type="ECO:0000259" key="4">
    <source>
        <dbReference type="PROSITE" id="PS51118"/>
    </source>
</evidence>
<evidence type="ECO:0000256" key="3">
    <source>
        <dbReference type="ARBA" id="ARBA00023163"/>
    </source>
</evidence>
<dbReference type="CDD" id="cd00090">
    <property type="entry name" value="HTH_ARSR"/>
    <property type="match status" value="1"/>
</dbReference>